<comment type="caution">
    <text evidence="1">The sequence shown here is derived from an EMBL/GenBank/DDBJ whole genome shotgun (WGS) entry which is preliminary data.</text>
</comment>
<evidence type="ECO:0008006" key="3">
    <source>
        <dbReference type="Google" id="ProtNLM"/>
    </source>
</evidence>
<keyword evidence="2" id="KW-1185">Reference proteome</keyword>
<gene>
    <name evidence="1" type="ORF">AYJ54_32535</name>
</gene>
<dbReference type="EMBL" id="LUUB01000118">
    <property type="protein sequence ID" value="OAE99627.1"/>
    <property type="molecule type" value="Genomic_DNA"/>
</dbReference>
<sequence>MIQDILGKPANYGLDRVALHPLKRISTVADQASAAAFLCSPEAGFMTGVALSVDGGRAIR</sequence>
<protein>
    <recommendedName>
        <fullName evidence="3">Short-chain dehydrogenase</fullName>
    </recommendedName>
</protein>
<dbReference type="RefSeq" id="WP_063708272.1">
    <property type="nucleotide sequence ID" value="NZ_LUUB01000118.1"/>
</dbReference>
<dbReference type="InterPro" id="IPR036291">
    <property type="entry name" value="NAD(P)-bd_dom_sf"/>
</dbReference>
<dbReference type="Proteomes" id="UP000076959">
    <property type="component" value="Unassembled WGS sequence"/>
</dbReference>
<dbReference type="Pfam" id="PF13561">
    <property type="entry name" value="adh_short_C2"/>
    <property type="match status" value="1"/>
</dbReference>
<proteinExistence type="predicted"/>
<reference evidence="1 2" key="1">
    <citation type="submission" date="2016-03" db="EMBL/GenBank/DDBJ databases">
        <title>Draft Genome Sequence of the Strain BR 10245 (Bradyrhizobium sp.) isolated from nodules of Centrolobium paraense.</title>
        <authorList>
            <person name="Simoes-Araujo J.L.Sr."/>
            <person name="Barauna A.C."/>
            <person name="Silva K."/>
            <person name="Zilli J.E."/>
        </authorList>
    </citation>
    <scope>NUCLEOTIDE SEQUENCE [LARGE SCALE GENOMIC DNA]</scope>
    <source>
        <strain evidence="1 2">BR 10245</strain>
    </source>
</reference>
<name>A0A176Y837_9BRAD</name>
<dbReference type="SUPFAM" id="SSF51735">
    <property type="entry name" value="NAD(P)-binding Rossmann-fold domains"/>
    <property type="match status" value="1"/>
</dbReference>
<evidence type="ECO:0000313" key="1">
    <source>
        <dbReference type="EMBL" id="OAE99627.1"/>
    </source>
</evidence>
<dbReference type="AlphaFoldDB" id="A0A176Y837"/>
<accession>A0A176Y837</accession>
<dbReference type="STRING" id="1505087.AYJ54_32535"/>
<dbReference type="InterPro" id="IPR002347">
    <property type="entry name" value="SDR_fam"/>
</dbReference>
<evidence type="ECO:0000313" key="2">
    <source>
        <dbReference type="Proteomes" id="UP000076959"/>
    </source>
</evidence>
<dbReference type="Gene3D" id="3.40.50.720">
    <property type="entry name" value="NAD(P)-binding Rossmann-like Domain"/>
    <property type="match status" value="1"/>
</dbReference>
<organism evidence="1 2">
    <name type="scientific">Bradyrhizobium centrolobii</name>
    <dbReference type="NCBI Taxonomy" id="1505087"/>
    <lineage>
        <taxon>Bacteria</taxon>
        <taxon>Pseudomonadati</taxon>
        <taxon>Pseudomonadota</taxon>
        <taxon>Alphaproteobacteria</taxon>
        <taxon>Hyphomicrobiales</taxon>
        <taxon>Nitrobacteraceae</taxon>
        <taxon>Bradyrhizobium</taxon>
    </lineage>
</organism>